<evidence type="ECO:0000313" key="1">
    <source>
        <dbReference type="EMBL" id="KAF4122367.1"/>
    </source>
</evidence>
<dbReference type="EMBL" id="JAANYQ010000009">
    <property type="protein sequence ID" value="KAF4122367.1"/>
    <property type="molecule type" value="Genomic_DNA"/>
</dbReference>
<keyword evidence="2" id="KW-1185">Reference proteome</keyword>
<sequence>MQNTTRRVPTKLIATVATALVAGYGVRTYTSHVRDARNAAAEAEALDAERRRRNEALMDEFGARGSIADIERAVQFYEKKN</sequence>
<accession>A0A9P4YTP5</accession>
<gene>
    <name evidence="1" type="ORF">GMORB2_7359</name>
</gene>
<dbReference type="OrthoDB" id="4338954at2759"/>
<dbReference type="GeneID" id="55973582"/>
<dbReference type="RefSeq" id="XP_035321019.1">
    <property type="nucleotide sequence ID" value="XM_035469324.1"/>
</dbReference>
<name>A0A9P4YTP5_9HYPO</name>
<protein>
    <submittedName>
        <fullName evidence="1">Uncharacterized protein</fullName>
    </submittedName>
</protein>
<dbReference type="AlphaFoldDB" id="A0A9P4YTP5"/>
<comment type="caution">
    <text evidence="1">The sequence shown here is derived from an EMBL/GenBank/DDBJ whole genome shotgun (WGS) entry which is preliminary data.</text>
</comment>
<dbReference type="Proteomes" id="UP000749293">
    <property type="component" value="Unassembled WGS sequence"/>
</dbReference>
<evidence type="ECO:0000313" key="2">
    <source>
        <dbReference type="Proteomes" id="UP000749293"/>
    </source>
</evidence>
<organism evidence="1 2">
    <name type="scientific">Geosmithia morbida</name>
    <dbReference type="NCBI Taxonomy" id="1094350"/>
    <lineage>
        <taxon>Eukaryota</taxon>
        <taxon>Fungi</taxon>
        <taxon>Dikarya</taxon>
        <taxon>Ascomycota</taxon>
        <taxon>Pezizomycotina</taxon>
        <taxon>Sordariomycetes</taxon>
        <taxon>Hypocreomycetidae</taxon>
        <taxon>Hypocreales</taxon>
        <taxon>Bionectriaceae</taxon>
        <taxon>Geosmithia</taxon>
    </lineage>
</organism>
<proteinExistence type="predicted"/>
<reference evidence="1" key="1">
    <citation type="submission" date="2020-03" db="EMBL/GenBank/DDBJ databases">
        <title>Site-based positive gene gene selection in Geosmithia morbida across the United States reveals a broad range of putative effectors and factors for local host and environmental adapation.</title>
        <authorList>
            <person name="Onufrak A."/>
            <person name="Murdoch R.W."/>
            <person name="Gazis R."/>
            <person name="Huff M."/>
            <person name="Staton M."/>
            <person name="Klingeman W."/>
            <person name="Hadziabdic D."/>
        </authorList>
    </citation>
    <scope>NUCLEOTIDE SEQUENCE</scope>
    <source>
        <strain evidence="1">1262</strain>
    </source>
</reference>